<organism evidence="1 2">
    <name type="scientific">Prochlorococcus marinus (strain NATL2A)</name>
    <dbReference type="NCBI Taxonomy" id="59920"/>
    <lineage>
        <taxon>Bacteria</taxon>
        <taxon>Bacillati</taxon>
        <taxon>Cyanobacteriota</taxon>
        <taxon>Cyanophyceae</taxon>
        <taxon>Synechococcales</taxon>
        <taxon>Prochlorococcaceae</taxon>
        <taxon>Prochlorococcus</taxon>
    </lineage>
</organism>
<protein>
    <submittedName>
        <fullName evidence="1">Uncharacterized protein</fullName>
    </submittedName>
</protein>
<reference evidence="1 2" key="1">
    <citation type="journal article" date="2007" name="PLoS Genet.">
        <title>Patterns and implications of gene gain and loss in the evolution of Prochlorococcus.</title>
        <authorList>
            <person name="Kettler G.C."/>
            <person name="Martiny A.C."/>
            <person name="Huang K."/>
            <person name="Zucker J."/>
            <person name="Coleman M.L."/>
            <person name="Rodrigue S."/>
            <person name="Chen F."/>
            <person name="Lapidus A."/>
            <person name="Ferriera S."/>
            <person name="Johnson J."/>
            <person name="Steglich C."/>
            <person name="Church G.M."/>
            <person name="Richardson P."/>
            <person name="Chisholm S.W."/>
        </authorList>
    </citation>
    <scope>NUCLEOTIDE SEQUENCE [LARGE SCALE GENOMIC DNA]</scope>
    <source>
        <strain evidence="1 2">NATL2A</strain>
    </source>
</reference>
<name>Q46KN3_PROMT</name>
<evidence type="ECO:0000313" key="2">
    <source>
        <dbReference type="Proteomes" id="UP000002535"/>
    </source>
</evidence>
<gene>
    <name evidence="1" type="ordered locus">PMN2A_0453</name>
</gene>
<dbReference type="STRING" id="59920.PMN2A_0453"/>
<keyword evidence="2" id="KW-1185">Reference proteome</keyword>
<proteinExistence type="predicted"/>
<dbReference type="Proteomes" id="UP000002535">
    <property type="component" value="Chromosome"/>
</dbReference>
<dbReference type="HOGENOM" id="CLU_2410814_0_0_3"/>
<dbReference type="AlphaFoldDB" id="Q46KN3"/>
<accession>Q46KN3</accession>
<evidence type="ECO:0000313" key="1">
    <source>
        <dbReference type="EMBL" id="AAZ57945.1"/>
    </source>
</evidence>
<dbReference type="KEGG" id="pmn:PMN2A_0453"/>
<dbReference type="EMBL" id="CP000095">
    <property type="protein sequence ID" value="AAZ57945.1"/>
    <property type="molecule type" value="Genomic_DNA"/>
</dbReference>
<sequence length="108" mass="12528">MSMENQQVLRFRITNTMDDTTNRWISIKENPLQSAQSKRYQKQLPTEKWTPTDDHAIDIISDYLICIREDMNAMIEELGCDTEYAAGLLRAIADGYEDLNSNSEDYSK</sequence>